<evidence type="ECO:0000256" key="1">
    <source>
        <dbReference type="ARBA" id="ARBA00004431"/>
    </source>
</evidence>
<evidence type="ECO:0000313" key="7">
    <source>
        <dbReference type="EMBL" id="RMB84127.1"/>
    </source>
</evidence>
<comment type="caution">
    <text evidence="7">The sequence shown here is derived from an EMBL/GenBank/DDBJ whole genome shotgun (WGS) entry which is preliminary data.</text>
</comment>
<evidence type="ECO:0000256" key="3">
    <source>
        <dbReference type="ARBA" id="ARBA00022618"/>
    </source>
</evidence>
<evidence type="ECO:0000256" key="4">
    <source>
        <dbReference type="ARBA" id="ARBA00022969"/>
    </source>
</evidence>
<keyword evidence="3" id="KW-0132">Cell division</keyword>
<comment type="similarity">
    <text evidence="2">Belongs to the SsgA family.</text>
</comment>
<keyword evidence="8" id="KW-1185">Reference proteome</keyword>
<evidence type="ECO:0000256" key="2">
    <source>
        <dbReference type="ARBA" id="ARBA00009323"/>
    </source>
</evidence>
<name>A0A3M0I4I2_9ACTN</name>
<dbReference type="Proteomes" id="UP000270471">
    <property type="component" value="Unassembled WGS sequence"/>
</dbReference>
<keyword evidence="4" id="KW-0749">Sporulation</keyword>
<dbReference type="InterPro" id="IPR038658">
    <property type="entry name" value="SsgB_sf"/>
</dbReference>
<dbReference type="Gene3D" id="2.30.31.20">
    <property type="entry name" value="Sporulation-specific cell division protein SsgB"/>
    <property type="match status" value="1"/>
</dbReference>
<dbReference type="OrthoDB" id="4222637at2"/>
<reference evidence="7 8" key="1">
    <citation type="submission" date="2017-11" db="EMBL/GenBank/DDBJ databases">
        <title>Draft genome of actinobacteria isolated from guarana (Paullinia cupana (Mart.) Ducke.</title>
        <authorList>
            <person name="Siqueira K.A."/>
            <person name="Liotti R.G."/>
            <person name="Mendes T.A.O."/>
            <person name="Soares M.A."/>
        </authorList>
    </citation>
    <scope>NUCLEOTIDE SEQUENCE [LARGE SCALE GENOMIC DNA]</scope>
    <source>
        <strain evidence="7 8">193</strain>
    </source>
</reference>
<evidence type="ECO:0000313" key="8">
    <source>
        <dbReference type="Proteomes" id="UP000270471"/>
    </source>
</evidence>
<protein>
    <submittedName>
        <fullName evidence="7">Uncharacterized protein</fullName>
    </submittedName>
</protein>
<keyword evidence="6" id="KW-0131">Cell cycle</keyword>
<evidence type="ECO:0000256" key="6">
    <source>
        <dbReference type="ARBA" id="ARBA00023306"/>
    </source>
</evidence>
<organism evidence="7 8">
    <name type="scientific">Streptomyces shenzhenensis</name>
    <dbReference type="NCBI Taxonomy" id="943815"/>
    <lineage>
        <taxon>Bacteria</taxon>
        <taxon>Bacillati</taxon>
        <taxon>Actinomycetota</taxon>
        <taxon>Actinomycetes</taxon>
        <taxon>Kitasatosporales</taxon>
        <taxon>Streptomycetaceae</taxon>
        <taxon>Streptomyces</taxon>
    </lineage>
</organism>
<accession>A0A3M0I4I2</accession>
<comment type="subcellular location">
    <subcellularLocation>
        <location evidence="1">Cell septum</location>
    </subcellularLocation>
</comment>
<dbReference type="AlphaFoldDB" id="A0A3M0I4I2"/>
<gene>
    <name evidence="7" type="ORF">CTZ28_19590</name>
</gene>
<keyword evidence="5" id="KW-0717">Septation</keyword>
<dbReference type="RefSeq" id="WP_121890967.1">
    <property type="nucleotide sequence ID" value="NZ_PENI01000012.1"/>
</dbReference>
<dbReference type="GO" id="GO:0030435">
    <property type="term" value="P:sporulation resulting in formation of a cellular spore"/>
    <property type="evidence" value="ECO:0007669"/>
    <property type="project" value="UniProtKB-KW"/>
</dbReference>
<dbReference type="Pfam" id="PF04686">
    <property type="entry name" value="SsgA"/>
    <property type="match status" value="1"/>
</dbReference>
<proteinExistence type="inferred from homology"/>
<evidence type="ECO:0000256" key="5">
    <source>
        <dbReference type="ARBA" id="ARBA00023210"/>
    </source>
</evidence>
<sequence>MGYRAHPRVRILLRSRHGAAVLKIAPRAVTAFLHRADTLVPPGTEHRHLDLDLHHIVHRLTAGSE</sequence>
<dbReference type="InterPro" id="IPR006776">
    <property type="entry name" value="SsgB"/>
</dbReference>
<dbReference type="GO" id="GO:0000917">
    <property type="term" value="P:division septum assembly"/>
    <property type="evidence" value="ECO:0007669"/>
    <property type="project" value="UniProtKB-KW"/>
</dbReference>
<dbReference type="GO" id="GO:0030428">
    <property type="term" value="C:cell septum"/>
    <property type="evidence" value="ECO:0007669"/>
    <property type="project" value="UniProtKB-SubCell"/>
</dbReference>
<dbReference type="EMBL" id="PENI01000012">
    <property type="protein sequence ID" value="RMB84127.1"/>
    <property type="molecule type" value="Genomic_DNA"/>
</dbReference>